<dbReference type="PRINTS" id="PR00032">
    <property type="entry name" value="HTHARAC"/>
</dbReference>
<dbReference type="OrthoDB" id="7544370at2"/>
<keyword evidence="6" id="KW-1185">Reference proteome</keyword>
<proteinExistence type="predicted"/>
<dbReference type="InterPro" id="IPR053142">
    <property type="entry name" value="PchR_regulatory_protein"/>
</dbReference>
<dbReference type="InterPro" id="IPR020449">
    <property type="entry name" value="Tscrpt_reg_AraC-type_HTH"/>
</dbReference>
<gene>
    <name evidence="5" type="ORF">Chro_5175</name>
</gene>
<protein>
    <submittedName>
        <fullName evidence="5">Transcriptional regulator, AraC family</fullName>
    </submittedName>
</protein>
<evidence type="ECO:0000313" key="6">
    <source>
        <dbReference type="Proteomes" id="UP000010384"/>
    </source>
</evidence>
<accession>K9U6S8</accession>
<dbReference type="KEGG" id="cthe:Chro_5175"/>
<feature type="domain" description="HTH araC/xylS-type" evidence="4">
    <location>
        <begin position="229"/>
        <end position="327"/>
    </location>
</feature>
<dbReference type="SMART" id="SM00342">
    <property type="entry name" value="HTH_ARAC"/>
    <property type="match status" value="1"/>
</dbReference>
<dbReference type="PANTHER" id="PTHR47893">
    <property type="entry name" value="REGULATORY PROTEIN PCHR"/>
    <property type="match status" value="1"/>
</dbReference>
<keyword evidence="3" id="KW-0804">Transcription</keyword>
<sequence length="332" mass="38760">MTITISQQAYEDLFGETVEHSQHPDPDDPLDVVYKYPRQLAQGYWRRIYLRQGLELEIGSIQMHDRLLITYPEQEHPWLEYHFHFSGEHEDKYTSISGGQYIFSGSGLEPKKTVDDSDRQPYLELIIFMQPDLLYSFAGDRDGQLASELQQWIRQPHQRCYYHCKTATLAMQTVARQILQCPYRGVAKRLYLEAKALELMAMLVGQELEIQDKKSSPHLFKPDVIERIHHARDILLKRLHNPPSLIELARAVGLNDYLLKLGFRHCFGTTVFSYLHCYRLEQARQLLETGEMKVSEIADLVGFRSQSYFAAAFRTKFGLCPKQYQMQHKKSV</sequence>
<evidence type="ECO:0000256" key="3">
    <source>
        <dbReference type="ARBA" id="ARBA00023163"/>
    </source>
</evidence>
<dbReference type="InterPro" id="IPR009057">
    <property type="entry name" value="Homeodomain-like_sf"/>
</dbReference>
<dbReference type="PANTHER" id="PTHR47893:SF1">
    <property type="entry name" value="REGULATORY PROTEIN PCHR"/>
    <property type="match status" value="1"/>
</dbReference>
<dbReference type="RefSeq" id="WP_015157083.1">
    <property type="nucleotide sequence ID" value="NC_019695.1"/>
</dbReference>
<name>K9U6S8_CHRTP</name>
<dbReference type="InterPro" id="IPR018060">
    <property type="entry name" value="HTH_AraC"/>
</dbReference>
<evidence type="ECO:0000256" key="1">
    <source>
        <dbReference type="ARBA" id="ARBA00023015"/>
    </source>
</evidence>
<evidence type="ECO:0000313" key="5">
    <source>
        <dbReference type="EMBL" id="AFY90545.1"/>
    </source>
</evidence>
<evidence type="ECO:0000256" key="2">
    <source>
        <dbReference type="ARBA" id="ARBA00023125"/>
    </source>
</evidence>
<dbReference type="SUPFAM" id="SSF46689">
    <property type="entry name" value="Homeodomain-like"/>
    <property type="match status" value="2"/>
</dbReference>
<organism evidence="5 6">
    <name type="scientific">Chroococcidiopsis thermalis (strain PCC 7203)</name>
    <dbReference type="NCBI Taxonomy" id="251229"/>
    <lineage>
        <taxon>Bacteria</taxon>
        <taxon>Bacillati</taxon>
        <taxon>Cyanobacteriota</taxon>
        <taxon>Cyanophyceae</taxon>
        <taxon>Chroococcidiopsidales</taxon>
        <taxon>Chroococcidiopsidaceae</taxon>
        <taxon>Chroococcidiopsis</taxon>
    </lineage>
</organism>
<dbReference type="HOGENOM" id="CLU_052345_4_1_3"/>
<dbReference type="Pfam" id="PF12833">
    <property type="entry name" value="HTH_18"/>
    <property type="match status" value="1"/>
</dbReference>
<dbReference type="eggNOG" id="COG2207">
    <property type="taxonomic scope" value="Bacteria"/>
</dbReference>
<dbReference type="STRING" id="251229.Chro_5175"/>
<reference evidence="5 6" key="1">
    <citation type="submission" date="2012-06" db="EMBL/GenBank/DDBJ databases">
        <title>Finished chromosome of genome of Chroococcidiopsis thermalis PCC 7203.</title>
        <authorList>
            <consortium name="US DOE Joint Genome Institute"/>
            <person name="Gugger M."/>
            <person name="Coursin T."/>
            <person name="Rippka R."/>
            <person name="Tandeau De Marsac N."/>
            <person name="Huntemann M."/>
            <person name="Wei C.-L."/>
            <person name="Han J."/>
            <person name="Detter J.C."/>
            <person name="Han C."/>
            <person name="Tapia R."/>
            <person name="Davenport K."/>
            <person name="Daligault H."/>
            <person name="Erkkila T."/>
            <person name="Gu W."/>
            <person name="Munk A.C.C."/>
            <person name="Teshima H."/>
            <person name="Xu Y."/>
            <person name="Chain P."/>
            <person name="Chen A."/>
            <person name="Krypides N."/>
            <person name="Mavromatis K."/>
            <person name="Markowitz V."/>
            <person name="Szeto E."/>
            <person name="Ivanova N."/>
            <person name="Mikhailova N."/>
            <person name="Ovchinnikova G."/>
            <person name="Pagani I."/>
            <person name="Pati A."/>
            <person name="Goodwin L."/>
            <person name="Peters L."/>
            <person name="Pitluck S."/>
            <person name="Woyke T."/>
            <person name="Kerfeld C."/>
        </authorList>
    </citation>
    <scope>NUCLEOTIDE SEQUENCE [LARGE SCALE GENOMIC DNA]</scope>
    <source>
        <strain evidence="5 6">PCC 7203</strain>
    </source>
</reference>
<dbReference type="PROSITE" id="PS01124">
    <property type="entry name" value="HTH_ARAC_FAMILY_2"/>
    <property type="match status" value="1"/>
</dbReference>
<dbReference type="GO" id="GO:0043565">
    <property type="term" value="F:sequence-specific DNA binding"/>
    <property type="evidence" value="ECO:0007669"/>
    <property type="project" value="InterPro"/>
</dbReference>
<dbReference type="PATRIC" id="fig|251229.3.peg.6042"/>
<dbReference type="AlphaFoldDB" id="K9U6S8"/>
<dbReference type="EMBL" id="CP003597">
    <property type="protein sequence ID" value="AFY90545.1"/>
    <property type="molecule type" value="Genomic_DNA"/>
</dbReference>
<dbReference type="Proteomes" id="UP000010384">
    <property type="component" value="Chromosome"/>
</dbReference>
<dbReference type="GO" id="GO:0003700">
    <property type="term" value="F:DNA-binding transcription factor activity"/>
    <property type="evidence" value="ECO:0007669"/>
    <property type="project" value="InterPro"/>
</dbReference>
<keyword evidence="2" id="KW-0238">DNA-binding</keyword>
<dbReference type="Gene3D" id="1.10.10.60">
    <property type="entry name" value="Homeodomain-like"/>
    <property type="match status" value="2"/>
</dbReference>
<evidence type="ECO:0000259" key="4">
    <source>
        <dbReference type="PROSITE" id="PS01124"/>
    </source>
</evidence>
<dbReference type="InParanoid" id="K9U6S8"/>
<keyword evidence="1" id="KW-0805">Transcription regulation</keyword>